<keyword evidence="6" id="KW-1185">Reference proteome</keyword>
<dbReference type="GO" id="GO:0003677">
    <property type="term" value="F:DNA binding"/>
    <property type="evidence" value="ECO:0007669"/>
    <property type="project" value="UniProtKB-KW"/>
</dbReference>
<dbReference type="GO" id="GO:1990178">
    <property type="term" value="C:HU-DNA complex"/>
    <property type="evidence" value="ECO:0007669"/>
    <property type="project" value="UniProtKB-ARBA"/>
</dbReference>
<dbReference type="PRINTS" id="PR01727">
    <property type="entry name" value="DNABINDINGHU"/>
</dbReference>
<reference evidence="5 6" key="1">
    <citation type="submission" date="2019-03" db="EMBL/GenBank/DDBJ databases">
        <authorList>
            <person name="Yang Y."/>
        </authorList>
    </citation>
    <scope>NUCLEOTIDE SEQUENCE [LARGE SCALE GENOMIC DNA]</scope>
    <source>
        <strain evidence="5 6">ASL-1</strain>
    </source>
</reference>
<evidence type="ECO:0000313" key="5">
    <source>
        <dbReference type="EMBL" id="TFE03092.1"/>
    </source>
</evidence>
<protein>
    <submittedName>
        <fullName evidence="5">HU family DNA-binding protein</fullName>
    </submittedName>
</protein>
<dbReference type="PROSITE" id="PS00045">
    <property type="entry name" value="HISTONE_LIKE"/>
    <property type="match status" value="1"/>
</dbReference>
<dbReference type="Proteomes" id="UP000297776">
    <property type="component" value="Unassembled WGS sequence"/>
</dbReference>
<evidence type="ECO:0000313" key="6">
    <source>
        <dbReference type="Proteomes" id="UP000297776"/>
    </source>
</evidence>
<name>A0A4Y8LKK0_9BACL</name>
<evidence type="ECO:0000256" key="2">
    <source>
        <dbReference type="ARBA" id="ARBA00023067"/>
    </source>
</evidence>
<dbReference type="PANTHER" id="PTHR33175:SF3">
    <property type="entry name" value="DNA-BINDING PROTEIN HU-BETA"/>
    <property type="match status" value="1"/>
</dbReference>
<dbReference type="GO" id="GO:0005829">
    <property type="term" value="C:cytosol"/>
    <property type="evidence" value="ECO:0007669"/>
    <property type="project" value="TreeGrafter"/>
</dbReference>
<dbReference type="InterPro" id="IPR010992">
    <property type="entry name" value="IHF-like_DNA-bd_dom_sf"/>
</dbReference>
<keyword evidence="2" id="KW-0226">DNA condensation</keyword>
<evidence type="ECO:0000256" key="3">
    <source>
        <dbReference type="ARBA" id="ARBA00023125"/>
    </source>
</evidence>
<keyword evidence="3 5" id="KW-0238">DNA-binding</keyword>
<dbReference type="OrthoDB" id="9799835at2"/>
<dbReference type="Pfam" id="PF00216">
    <property type="entry name" value="Bac_DNA_binding"/>
    <property type="match status" value="1"/>
</dbReference>
<dbReference type="GO" id="GO:0010467">
    <property type="term" value="P:gene expression"/>
    <property type="evidence" value="ECO:0007669"/>
    <property type="project" value="UniProtKB-ARBA"/>
</dbReference>
<dbReference type="PANTHER" id="PTHR33175">
    <property type="entry name" value="DNA-BINDING PROTEIN HU"/>
    <property type="match status" value="1"/>
</dbReference>
<dbReference type="GO" id="GO:0030527">
    <property type="term" value="F:structural constituent of chromatin"/>
    <property type="evidence" value="ECO:0007669"/>
    <property type="project" value="InterPro"/>
</dbReference>
<dbReference type="SMART" id="SM00411">
    <property type="entry name" value="BHL"/>
    <property type="match status" value="1"/>
</dbReference>
<dbReference type="AlphaFoldDB" id="A0A4Y8LKK0"/>
<dbReference type="GO" id="GO:0006270">
    <property type="term" value="P:DNA replication initiation"/>
    <property type="evidence" value="ECO:0007669"/>
    <property type="project" value="UniProtKB-ARBA"/>
</dbReference>
<proteinExistence type="inferred from homology"/>
<sequence>MNDVNKTELINAVAESAELSKKDATKAVDAVFDTVQDALAKGDKVQLIGFGNFEVRERAARKGRNPQTGEEIEISASKVPAFKPGKALKDAVK</sequence>
<gene>
    <name evidence="5" type="ORF">E2626_04575</name>
</gene>
<dbReference type="GO" id="GO:0042802">
    <property type="term" value="F:identical protein binding"/>
    <property type="evidence" value="ECO:0007669"/>
    <property type="project" value="UniProtKB-ARBA"/>
</dbReference>
<accession>A0A4Y8LKK0</accession>
<dbReference type="GO" id="GO:0030261">
    <property type="term" value="P:chromosome condensation"/>
    <property type="evidence" value="ECO:0007669"/>
    <property type="project" value="UniProtKB-KW"/>
</dbReference>
<dbReference type="CDD" id="cd13831">
    <property type="entry name" value="HU"/>
    <property type="match status" value="1"/>
</dbReference>
<evidence type="ECO:0000256" key="1">
    <source>
        <dbReference type="ARBA" id="ARBA00010529"/>
    </source>
</evidence>
<comment type="similarity">
    <text evidence="1 4">Belongs to the bacterial histone-like protein family.</text>
</comment>
<dbReference type="SUPFAM" id="SSF47729">
    <property type="entry name" value="IHF-like DNA-binding proteins"/>
    <property type="match status" value="1"/>
</dbReference>
<dbReference type="InterPro" id="IPR000119">
    <property type="entry name" value="Hist_DNA-bd"/>
</dbReference>
<dbReference type="InterPro" id="IPR020816">
    <property type="entry name" value="Histone-like_DNA-bd_CS"/>
</dbReference>
<dbReference type="GO" id="GO:1990103">
    <property type="term" value="C:DnaA-HU complex"/>
    <property type="evidence" value="ECO:0007669"/>
    <property type="project" value="UniProtKB-ARBA"/>
</dbReference>
<comment type="caution">
    <text evidence="5">The sequence shown here is derived from an EMBL/GenBank/DDBJ whole genome shotgun (WGS) entry which is preliminary data.</text>
</comment>
<organism evidence="5 6">
    <name type="scientific">Jeotgalibacillus salarius</name>
    <dbReference type="NCBI Taxonomy" id="546023"/>
    <lineage>
        <taxon>Bacteria</taxon>
        <taxon>Bacillati</taxon>
        <taxon>Bacillota</taxon>
        <taxon>Bacilli</taxon>
        <taxon>Bacillales</taxon>
        <taxon>Caryophanaceae</taxon>
        <taxon>Jeotgalibacillus</taxon>
    </lineage>
</organism>
<dbReference type="EMBL" id="SORX01000002">
    <property type="protein sequence ID" value="TFE03092.1"/>
    <property type="molecule type" value="Genomic_DNA"/>
</dbReference>
<evidence type="ECO:0000256" key="4">
    <source>
        <dbReference type="RuleBase" id="RU003939"/>
    </source>
</evidence>
<dbReference type="FunFam" id="4.10.520.10:FF:000001">
    <property type="entry name" value="DNA-binding protein HU"/>
    <property type="match status" value="1"/>
</dbReference>
<dbReference type="Gene3D" id="4.10.520.10">
    <property type="entry name" value="IHF-like DNA-binding proteins"/>
    <property type="match status" value="1"/>
</dbReference>